<dbReference type="Gene3D" id="3.30.450.20">
    <property type="entry name" value="PAS domain"/>
    <property type="match status" value="3"/>
</dbReference>
<dbReference type="PATRIC" id="fig|1316936.3.peg.1355"/>
<feature type="domain" description="Response regulatory" evidence="4">
    <location>
        <begin position="25"/>
        <end position="141"/>
    </location>
</feature>
<reference evidence="8 9" key="1">
    <citation type="submission" date="2013-04" db="EMBL/GenBank/DDBJ databases">
        <authorList>
            <person name="Kuznetsov B."/>
            <person name="Ivanovsky R."/>
        </authorList>
    </citation>
    <scope>NUCLEOTIDE SEQUENCE [LARGE SCALE GENOMIC DNA]</scope>
    <source>
        <strain evidence="8 9">MGU-K5</strain>
    </source>
</reference>
<dbReference type="InterPro" id="IPR052155">
    <property type="entry name" value="Biofilm_reg_signaling"/>
</dbReference>
<protein>
    <recommendedName>
        <fullName evidence="2">histidine kinase</fullName>
        <ecNumber evidence="2">2.7.13.3</ecNumber>
    </recommendedName>
</protein>
<dbReference type="EC" id="2.7.13.3" evidence="2"/>
<dbReference type="Proteomes" id="UP000015350">
    <property type="component" value="Unassembled WGS sequence"/>
</dbReference>
<evidence type="ECO:0000256" key="2">
    <source>
        <dbReference type="ARBA" id="ARBA00012438"/>
    </source>
</evidence>
<proteinExistence type="predicted"/>
<dbReference type="SMART" id="SM00388">
    <property type="entry name" value="HisKA"/>
    <property type="match status" value="1"/>
</dbReference>
<evidence type="ECO:0000256" key="1">
    <source>
        <dbReference type="ARBA" id="ARBA00000085"/>
    </source>
</evidence>
<dbReference type="SUPFAM" id="SSF47384">
    <property type="entry name" value="Homodimeric domain of signal transducing histidine kinase"/>
    <property type="match status" value="1"/>
</dbReference>
<dbReference type="PROSITE" id="PS50883">
    <property type="entry name" value="EAL"/>
    <property type="match status" value="1"/>
</dbReference>
<accession>S9SC09</accession>
<dbReference type="FunFam" id="3.20.20.450:FF:000001">
    <property type="entry name" value="Cyclic di-GMP phosphodiesterase yahA"/>
    <property type="match status" value="1"/>
</dbReference>
<comment type="caution">
    <text evidence="8">The sequence shown here is derived from an EMBL/GenBank/DDBJ whole genome shotgun (WGS) entry which is preliminary data.</text>
</comment>
<dbReference type="InterPro" id="IPR036097">
    <property type="entry name" value="HisK_dim/P_sf"/>
</dbReference>
<evidence type="ECO:0000313" key="8">
    <source>
        <dbReference type="EMBL" id="EPY02259.1"/>
    </source>
</evidence>
<dbReference type="Gene3D" id="1.10.287.130">
    <property type="match status" value="1"/>
</dbReference>
<dbReference type="SMART" id="SM00267">
    <property type="entry name" value="GGDEF"/>
    <property type="match status" value="1"/>
</dbReference>
<feature type="domain" description="PAS" evidence="5">
    <location>
        <begin position="154"/>
        <end position="224"/>
    </location>
</feature>
<gene>
    <name evidence="8" type="ORF">K678_06752</name>
</gene>
<dbReference type="STRING" id="1316936.K678_06752"/>
<evidence type="ECO:0000259" key="6">
    <source>
        <dbReference type="PROSITE" id="PS50883"/>
    </source>
</evidence>
<dbReference type="SUPFAM" id="SSF141868">
    <property type="entry name" value="EAL domain-like"/>
    <property type="match status" value="1"/>
</dbReference>
<dbReference type="CDD" id="cd00130">
    <property type="entry name" value="PAS"/>
    <property type="match status" value="2"/>
</dbReference>
<dbReference type="PANTHER" id="PTHR44757">
    <property type="entry name" value="DIGUANYLATE CYCLASE DGCP"/>
    <property type="match status" value="1"/>
</dbReference>
<dbReference type="SUPFAM" id="SSF52172">
    <property type="entry name" value="CheY-like"/>
    <property type="match status" value="1"/>
</dbReference>
<dbReference type="InterPro" id="IPR001789">
    <property type="entry name" value="Sig_transdc_resp-reg_receiver"/>
</dbReference>
<dbReference type="CDD" id="cd00082">
    <property type="entry name" value="HisKA"/>
    <property type="match status" value="1"/>
</dbReference>
<evidence type="ECO:0000313" key="9">
    <source>
        <dbReference type="Proteomes" id="UP000015350"/>
    </source>
</evidence>
<dbReference type="PANTHER" id="PTHR44757:SF2">
    <property type="entry name" value="BIOFILM ARCHITECTURE MAINTENANCE PROTEIN MBAA"/>
    <property type="match status" value="1"/>
</dbReference>
<feature type="domain" description="PAS" evidence="5">
    <location>
        <begin position="480"/>
        <end position="533"/>
    </location>
</feature>
<dbReference type="SUPFAM" id="SSF55785">
    <property type="entry name" value="PYP-like sensor domain (PAS domain)"/>
    <property type="match status" value="3"/>
</dbReference>
<dbReference type="PROSITE" id="PS50112">
    <property type="entry name" value="PAS"/>
    <property type="match status" value="2"/>
</dbReference>
<feature type="domain" description="EAL" evidence="6">
    <location>
        <begin position="779"/>
        <end position="1033"/>
    </location>
</feature>
<dbReference type="CDD" id="cd01948">
    <property type="entry name" value="EAL"/>
    <property type="match status" value="1"/>
</dbReference>
<dbReference type="CDD" id="cd00156">
    <property type="entry name" value="REC"/>
    <property type="match status" value="1"/>
</dbReference>
<sequence>MPDVYKTGRIRHRFKTMSQGDDSTQLLIIEDNPGDRRLIEIALADAMPDWSVSSCSCLAEALTLAPFDRFDCLLSDLGLPDAQGIESVLALRTQAPSKALVVLTGLDDERVAQEAIRAGAQDYIVKSDAGLTMLPRVIRHAIERQQSQSALEASHRTSQALLDASHDVAMLLDSEGRILTLNAVAEGYLGRPLEQLIGVSLFDLLPDSLVAHRRAYLAEALNSGETVEFEDTDGLHWFANRLRAVAGEVPGQHRCALFSHDSTAERAAAAKLAEAKDEADVANRAKTEFMGRMSRDIRTPLNDVIGFAEMISTEMLGPLDQPGYRDYAETIYRSGTQILKLIDRITDVSMLETALLKDQASYRDLVELSPDLICVCVDGVIRRINAAGLGMLRAPAPSSCEGRRFVEFVHVDYRAMFESGLDVLCEEGHPMPVKVVTFAGRVRDVELSAVPLRREGHTAVLLVGRDTTEVTAAMRAVAAREHRIRAIMDTVMDGIVTIDEEGTLLNANLSVERIFGYSLTEVVGSHVSLLLPELDASRLTVAIHDYLSRSFGAVVGAEAVGRRKDGTAFPVHMSVSELRVEKRRLFTGTLRDLSENKQLAQRVDYLANHDPLTDLPNRTGLAERLGLAVSRAHDSSRMVAVVTVDLDGFTTINDSLGHESGNLVLRETARRLAQNTGPDGTAARLAGDEFAVVLPQLRDAGEVSAGVERIREALNRPYMIQGTELTIGADIGVSVYPRDGEDAFDLLRNAEVALHSVKRLEDSRLGFFDAAMSFKVTERLTLERSMKAALKADQFELFFQPQVRLIDFRLVGAEALIRWRHPELGIITPDKFIPVAEETGLIVPIGTWVLQSACRQLRHWDDLGLHGLRMGVNISGRQFREADLADLVADAIADTGVNSAQLDLELTESMLMADGEATLKILRALARLGVTLSIDDFGTGYSSLAYLKRFPVNTVKIDRTFVSDLDQDKDGRAIANAIISLAHSLGMKTIAEGVETEAQAAMLASHGCNEIQGYLIERPLPSAEFTAFVARYGANGGRGPVGSRLSLVQEGG</sequence>
<feature type="modified residue" description="4-aspartylphosphate" evidence="3">
    <location>
        <position position="76"/>
    </location>
</feature>
<dbReference type="InterPro" id="IPR035919">
    <property type="entry name" value="EAL_sf"/>
</dbReference>
<keyword evidence="3" id="KW-0597">Phosphoprotein</keyword>
<dbReference type="PROSITE" id="PS50110">
    <property type="entry name" value="RESPONSE_REGULATORY"/>
    <property type="match status" value="1"/>
</dbReference>
<dbReference type="InterPro" id="IPR000160">
    <property type="entry name" value="GGDEF_dom"/>
</dbReference>
<dbReference type="NCBIfam" id="TIGR00229">
    <property type="entry name" value="sensory_box"/>
    <property type="match status" value="1"/>
</dbReference>
<dbReference type="Pfam" id="PF13426">
    <property type="entry name" value="PAS_9"/>
    <property type="match status" value="1"/>
</dbReference>
<dbReference type="Gene3D" id="3.20.20.450">
    <property type="entry name" value="EAL domain"/>
    <property type="match status" value="1"/>
</dbReference>
<dbReference type="eggNOG" id="COG3852">
    <property type="taxonomic scope" value="Bacteria"/>
</dbReference>
<dbReference type="InterPro" id="IPR000014">
    <property type="entry name" value="PAS"/>
</dbReference>
<dbReference type="Pfam" id="PF08448">
    <property type="entry name" value="PAS_4"/>
    <property type="match status" value="2"/>
</dbReference>
<evidence type="ECO:0000256" key="3">
    <source>
        <dbReference type="PROSITE-ProRule" id="PRU00169"/>
    </source>
</evidence>
<organism evidence="8 9">
    <name type="scientific">Magnetospirillum fulvum MGU-K5</name>
    <dbReference type="NCBI Taxonomy" id="1316936"/>
    <lineage>
        <taxon>Bacteria</taxon>
        <taxon>Pseudomonadati</taxon>
        <taxon>Pseudomonadota</taxon>
        <taxon>Alphaproteobacteria</taxon>
        <taxon>Rhodospirillales</taxon>
        <taxon>Rhodospirillaceae</taxon>
        <taxon>Magnetospirillum</taxon>
    </lineage>
</organism>
<dbReference type="InterPro" id="IPR029787">
    <property type="entry name" value="Nucleotide_cyclase"/>
</dbReference>
<evidence type="ECO:0000259" key="5">
    <source>
        <dbReference type="PROSITE" id="PS50112"/>
    </source>
</evidence>
<name>S9SC09_MAGFU</name>
<dbReference type="SMART" id="SM00052">
    <property type="entry name" value="EAL"/>
    <property type="match status" value="1"/>
</dbReference>
<dbReference type="Pfam" id="PF00072">
    <property type="entry name" value="Response_reg"/>
    <property type="match status" value="1"/>
</dbReference>
<dbReference type="InterPro" id="IPR035965">
    <property type="entry name" value="PAS-like_dom_sf"/>
</dbReference>
<dbReference type="GO" id="GO:0000155">
    <property type="term" value="F:phosphorelay sensor kinase activity"/>
    <property type="evidence" value="ECO:0007669"/>
    <property type="project" value="InterPro"/>
</dbReference>
<dbReference type="Pfam" id="PF00990">
    <property type="entry name" value="GGDEF"/>
    <property type="match status" value="1"/>
</dbReference>
<dbReference type="InterPro" id="IPR013656">
    <property type="entry name" value="PAS_4"/>
</dbReference>
<feature type="domain" description="GGDEF" evidence="7">
    <location>
        <begin position="637"/>
        <end position="770"/>
    </location>
</feature>
<dbReference type="SMART" id="SM00448">
    <property type="entry name" value="REC"/>
    <property type="match status" value="1"/>
</dbReference>
<dbReference type="Gene3D" id="3.30.70.270">
    <property type="match status" value="1"/>
</dbReference>
<dbReference type="PROSITE" id="PS50887">
    <property type="entry name" value="GGDEF"/>
    <property type="match status" value="1"/>
</dbReference>
<dbReference type="InterPro" id="IPR001633">
    <property type="entry name" value="EAL_dom"/>
</dbReference>
<dbReference type="Pfam" id="PF00512">
    <property type="entry name" value="HisKA"/>
    <property type="match status" value="1"/>
</dbReference>
<dbReference type="AlphaFoldDB" id="S9SC09"/>
<dbReference type="eggNOG" id="COG5001">
    <property type="taxonomic scope" value="Bacteria"/>
</dbReference>
<dbReference type="EMBL" id="AQPH01000018">
    <property type="protein sequence ID" value="EPY02259.1"/>
    <property type="molecule type" value="Genomic_DNA"/>
</dbReference>
<evidence type="ECO:0000259" key="7">
    <source>
        <dbReference type="PROSITE" id="PS50887"/>
    </source>
</evidence>
<dbReference type="Pfam" id="PF00563">
    <property type="entry name" value="EAL"/>
    <property type="match status" value="1"/>
</dbReference>
<evidence type="ECO:0000259" key="4">
    <source>
        <dbReference type="PROSITE" id="PS50110"/>
    </source>
</evidence>
<dbReference type="Gene3D" id="3.40.50.2300">
    <property type="match status" value="1"/>
</dbReference>
<dbReference type="SUPFAM" id="SSF55073">
    <property type="entry name" value="Nucleotide cyclase"/>
    <property type="match status" value="1"/>
</dbReference>
<dbReference type="SMART" id="SM00091">
    <property type="entry name" value="PAS"/>
    <property type="match status" value="3"/>
</dbReference>
<dbReference type="InterPro" id="IPR043128">
    <property type="entry name" value="Rev_trsase/Diguanyl_cyclase"/>
</dbReference>
<comment type="catalytic activity">
    <reaction evidence="1">
        <text>ATP + protein L-histidine = ADP + protein N-phospho-L-histidine.</text>
        <dbReference type="EC" id="2.7.13.3"/>
    </reaction>
</comment>
<dbReference type="InterPro" id="IPR003661">
    <property type="entry name" value="HisK_dim/P_dom"/>
</dbReference>
<dbReference type="NCBIfam" id="TIGR00254">
    <property type="entry name" value="GGDEF"/>
    <property type="match status" value="1"/>
</dbReference>
<dbReference type="CDD" id="cd01949">
    <property type="entry name" value="GGDEF"/>
    <property type="match status" value="1"/>
</dbReference>
<dbReference type="InterPro" id="IPR011006">
    <property type="entry name" value="CheY-like_superfamily"/>
</dbReference>